<dbReference type="GeneTree" id="ENSGT00940000157865"/>
<feature type="compositionally biased region" description="Polar residues" evidence="26">
    <location>
        <begin position="357"/>
        <end position="389"/>
    </location>
</feature>
<evidence type="ECO:0000256" key="1">
    <source>
        <dbReference type="ARBA" id="ARBA00004123"/>
    </source>
</evidence>
<keyword evidence="10 25" id="KW-0547">Nucleotide-binding</keyword>
<evidence type="ECO:0000256" key="3">
    <source>
        <dbReference type="ARBA" id="ARBA00012513"/>
    </source>
</evidence>
<feature type="compositionally biased region" description="Low complexity" evidence="26">
    <location>
        <begin position="177"/>
        <end position="189"/>
    </location>
</feature>
<dbReference type="FunFam" id="1.25.40.430:FF:000001">
    <property type="entry name" value="Mitotic checkpoint serine/threonine-protein kinase BUB1"/>
    <property type="match status" value="1"/>
</dbReference>
<dbReference type="Ensembl" id="ENSOANT00000019971.3">
    <property type="protein sequence ID" value="ENSOANP00000019968.3"/>
    <property type="gene ID" value="ENSOANG00000012628.3"/>
</dbReference>
<dbReference type="GO" id="GO:0005654">
    <property type="term" value="C:nucleoplasm"/>
    <property type="evidence" value="ECO:0007669"/>
    <property type="project" value="Ensembl"/>
</dbReference>
<keyword evidence="13" id="KW-0159">Chromosome partition</keyword>
<evidence type="ECO:0000256" key="17">
    <source>
        <dbReference type="ARBA" id="ARBA00023242"/>
    </source>
</evidence>
<keyword evidence="19" id="KW-0137">Centromere</keyword>
<proteinExistence type="predicted"/>
<keyword evidence="12" id="KW-0418">Kinase</keyword>
<dbReference type="GO" id="GO:0007059">
    <property type="term" value="P:chromosome segregation"/>
    <property type="evidence" value="ECO:0007669"/>
    <property type="project" value="UniProtKB-KW"/>
</dbReference>
<comment type="subunit">
    <text evidence="22">Interacts with BUB3 and KNL1. Interacts (when phosphorylated) with PLK1. The BUB1-BUB3 complex interacts with MAD1L1.</text>
</comment>
<evidence type="ECO:0000256" key="20">
    <source>
        <dbReference type="ARBA" id="ARBA00047899"/>
    </source>
</evidence>
<evidence type="ECO:0000256" key="9">
    <source>
        <dbReference type="ARBA" id="ARBA00022703"/>
    </source>
</evidence>
<dbReference type="GO" id="GO:0005524">
    <property type="term" value="F:ATP binding"/>
    <property type="evidence" value="ECO:0007669"/>
    <property type="project" value="UniProtKB-UniRule"/>
</dbReference>
<dbReference type="STRING" id="9258.ENSOANP00000019968"/>
<dbReference type="PANTHER" id="PTHR14030:SF26">
    <property type="entry name" value="MITOTIC CHECKPOINT SERINE_THREONINE-PROTEIN KINASE BUB1"/>
    <property type="match status" value="1"/>
</dbReference>
<evidence type="ECO:0000256" key="13">
    <source>
        <dbReference type="ARBA" id="ARBA00022829"/>
    </source>
</evidence>
<evidence type="ECO:0000256" key="5">
    <source>
        <dbReference type="ARBA" id="ARBA00022527"/>
    </source>
</evidence>
<dbReference type="Gene3D" id="6.10.130.20">
    <property type="match status" value="1"/>
</dbReference>
<evidence type="ECO:0000256" key="14">
    <source>
        <dbReference type="ARBA" id="ARBA00022838"/>
    </source>
</evidence>
<keyword evidence="15 25" id="KW-0067">ATP-binding</keyword>
<dbReference type="PROSITE" id="PS50011">
    <property type="entry name" value="PROTEIN_KINASE_DOM"/>
    <property type="match status" value="1"/>
</dbReference>
<dbReference type="GO" id="GO:0051301">
    <property type="term" value="P:cell division"/>
    <property type="evidence" value="ECO:0007669"/>
    <property type="project" value="UniProtKB-KW"/>
</dbReference>
<dbReference type="Pfam" id="PF08311">
    <property type="entry name" value="Mad3_BUB1_I"/>
    <property type="match status" value="1"/>
</dbReference>
<evidence type="ECO:0000256" key="12">
    <source>
        <dbReference type="ARBA" id="ARBA00022777"/>
    </source>
</evidence>
<feature type="region of interest" description="Disordered" evidence="26">
    <location>
        <begin position="169"/>
        <end position="190"/>
    </location>
</feature>
<feature type="region of interest" description="Disordered" evidence="26">
    <location>
        <begin position="669"/>
        <end position="694"/>
    </location>
</feature>
<dbReference type="InterPro" id="IPR000719">
    <property type="entry name" value="Prot_kinase_dom"/>
</dbReference>
<keyword evidence="14" id="KW-0995">Kinetochore</keyword>
<evidence type="ECO:0000256" key="26">
    <source>
        <dbReference type="SAM" id="MobiDB-lite"/>
    </source>
</evidence>
<dbReference type="GO" id="GO:0004674">
    <property type="term" value="F:protein serine/threonine kinase activity"/>
    <property type="evidence" value="ECO:0007669"/>
    <property type="project" value="UniProtKB-KW"/>
</dbReference>
<dbReference type="GO" id="GO:0140995">
    <property type="term" value="F:histone H2A kinase activity"/>
    <property type="evidence" value="ECO:0007669"/>
    <property type="project" value="Ensembl"/>
</dbReference>
<keyword evidence="4" id="KW-0158">Chromosome</keyword>
<dbReference type="InterPro" id="IPR015661">
    <property type="entry name" value="Bub1/Mad3"/>
</dbReference>
<dbReference type="Gene3D" id="1.10.510.10">
    <property type="entry name" value="Transferase(Phosphotransferase) domain 1"/>
    <property type="match status" value="1"/>
</dbReference>
<feature type="binding site" evidence="25">
    <location>
        <position position="856"/>
    </location>
    <ligand>
        <name>ATP</name>
        <dbReference type="ChEBI" id="CHEBI:30616"/>
    </ligand>
</feature>
<organism evidence="29 30">
    <name type="scientific">Ornithorhynchus anatinus</name>
    <name type="common">Duckbill platypus</name>
    <dbReference type="NCBI Taxonomy" id="9258"/>
    <lineage>
        <taxon>Eukaryota</taxon>
        <taxon>Metazoa</taxon>
        <taxon>Chordata</taxon>
        <taxon>Craniata</taxon>
        <taxon>Vertebrata</taxon>
        <taxon>Euteleostomi</taxon>
        <taxon>Mammalia</taxon>
        <taxon>Monotremata</taxon>
        <taxon>Ornithorhynchidae</taxon>
        <taxon>Ornithorhynchus</taxon>
    </lineage>
</organism>
<keyword evidence="9" id="KW-0053">Apoptosis</keyword>
<evidence type="ECO:0000259" key="27">
    <source>
        <dbReference type="PROSITE" id="PS50011"/>
    </source>
</evidence>
<dbReference type="OMA" id="NCEKGVG"/>
<evidence type="ECO:0000256" key="23">
    <source>
        <dbReference type="ARBA" id="ARBA00074401"/>
    </source>
</evidence>
<comment type="catalytic activity">
    <reaction evidence="20">
        <text>L-threonyl-[protein] + ATP = O-phospho-L-threonyl-[protein] + ADP + H(+)</text>
        <dbReference type="Rhea" id="RHEA:46608"/>
        <dbReference type="Rhea" id="RHEA-COMP:11060"/>
        <dbReference type="Rhea" id="RHEA-COMP:11605"/>
        <dbReference type="ChEBI" id="CHEBI:15378"/>
        <dbReference type="ChEBI" id="CHEBI:30013"/>
        <dbReference type="ChEBI" id="CHEBI:30616"/>
        <dbReference type="ChEBI" id="CHEBI:61977"/>
        <dbReference type="ChEBI" id="CHEBI:456216"/>
        <dbReference type="EC" id="2.7.11.1"/>
    </reaction>
</comment>
<dbReference type="InterPro" id="IPR013212">
    <property type="entry name" value="Mad3/Bub1_I"/>
</dbReference>
<dbReference type="InParanoid" id="F7FTL8"/>
<dbReference type="InterPro" id="IPR008271">
    <property type="entry name" value="Ser/Thr_kinase_AS"/>
</dbReference>
<feature type="region of interest" description="Disordered" evidence="26">
    <location>
        <begin position="356"/>
        <end position="457"/>
    </location>
</feature>
<dbReference type="Bgee" id="ENSOANG00000012628">
    <property type="expression patterns" value="Expressed in fibroblast and 7 other cell types or tissues"/>
</dbReference>
<reference evidence="29" key="2">
    <citation type="submission" date="2025-08" db="UniProtKB">
        <authorList>
            <consortium name="Ensembl"/>
        </authorList>
    </citation>
    <scope>IDENTIFICATION</scope>
    <source>
        <strain evidence="29">Glennie</strain>
    </source>
</reference>
<evidence type="ECO:0000256" key="18">
    <source>
        <dbReference type="ARBA" id="ARBA00023306"/>
    </source>
</evidence>
<dbReference type="Pfam" id="PF00069">
    <property type="entry name" value="Pkinase"/>
    <property type="match status" value="1"/>
</dbReference>
<evidence type="ECO:0000256" key="25">
    <source>
        <dbReference type="PROSITE-ProRule" id="PRU10141"/>
    </source>
</evidence>
<evidence type="ECO:0000256" key="2">
    <source>
        <dbReference type="ARBA" id="ARBA00004629"/>
    </source>
</evidence>
<feature type="domain" description="BUB1 N-terminal" evidence="28">
    <location>
        <begin position="2"/>
        <end position="168"/>
    </location>
</feature>
<feature type="domain" description="Protein kinase" evidence="27">
    <location>
        <begin position="822"/>
        <end position="1122"/>
    </location>
</feature>
<evidence type="ECO:0000256" key="6">
    <source>
        <dbReference type="ARBA" id="ARBA00022553"/>
    </source>
</evidence>
<dbReference type="GO" id="GO:0006915">
    <property type="term" value="P:apoptotic process"/>
    <property type="evidence" value="ECO:0007669"/>
    <property type="project" value="UniProtKB-KW"/>
</dbReference>
<dbReference type="SMART" id="SM00220">
    <property type="entry name" value="S_TKc"/>
    <property type="match status" value="1"/>
</dbReference>
<evidence type="ECO:0000256" key="8">
    <source>
        <dbReference type="ARBA" id="ARBA00022679"/>
    </source>
</evidence>
<dbReference type="PROSITE" id="PS00108">
    <property type="entry name" value="PROTEIN_KINASE_ST"/>
    <property type="match status" value="1"/>
</dbReference>
<dbReference type="Gene3D" id="1.25.40.430">
    <property type="match status" value="1"/>
</dbReference>
<evidence type="ECO:0000256" key="11">
    <source>
        <dbReference type="ARBA" id="ARBA00022776"/>
    </source>
</evidence>
<dbReference type="SUPFAM" id="SSF56112">
    <property type="entry name" value="Protein kinase-like (PK-like)"/>
    <property type="match status" value="1"/>
</dbReference>
<feature type="compositionally biased region" description="Basic and acidic residues" evidence="26">
    <location>
        <begin position="393"/>
        <end position="416"/>
    </location>
</feature>
<dbReference type="GO" id="GO:0051754">
    <property type="term" value="P:meiotic sister chromatid cohesion, centromeric"/>
    <property type="evidence" value="ECO:0000318"/>
    <property type="project" value="GO_Central"/>
</dbReference>
<dbReference type="InterPro" id="IPR017441">
    <property type="entry name" value="Protein_kinase_ATP_BS"/>
</dbReference>
<dbReference type="GO" id="GO:2000720">
    <property type="term" value="P:positive regulation of maintenance of mitotic sister chromatid cohesion, centromeric"/>
    <property type="evidence" value="ECO:0007669"/>
    <property type="project" value="Ensembl"/>
</dbReference>
<keyword evidence="5" id="KW-0723">Serine/threonine-protein kinase</keyword>
<keyword evidence="16" id="KW-0832">Ubl conjugation</keyword>
<keyword evidence="18" id="KW-0131">Cell cycle</keyword>
<evidence type="ECO:0000313" key="29">
    <source>
        <dbReference type="Ensembl" id="ENSOANP00000019968.3"/>
    </source>
</evidence>
<evidence type="ECO:0000256" key="10">
    <source>
        <dbReference type="ARBA" id="ARBA00022741"/>
    </source>
</evidence>
<dbReference type="InterPro" id="IPR011009">
    <property type="entry name" value="Kinase-like_dom_sf"/>
</dbReference>
<sequence length="1122" mass="126007">MFETHIQSYKGDDPLDLWERYVQWTEETFPQNNKHLSTLLERLVKTFLNQKRYYTDPRFINCCVKFAEHNSEPHQFYEFIYQQGIGIKSSDLYVAWSQQLEGRGDLQQAGAVLQKGVQNQSEPTEVLQQQYRLFQARLSKTHFAAQVGASEPLQNSKILNQIVPPLTGNGDPACLPQSQSSGLSENQSSTCDKVPKMQAQSVEQRTVVISKSCYSAQPSLSASNSNTEQICMYCKDKLIHGDSELSFEELRAQKHEQVKKQKEWVNKDREYLKRKEADSFEEQLLKQKMNELRKQLCQVATVQGGLATLQAGSQIRPIYTEPSLQRDLSAPFRPATSQTPSNAAEYLKNSIALPTAAETSASSETPVTENQPYPASRETQPAADSTFATYQEDASKTRFDPEEGREQNLIPSDHHRSISKPGPLEEPSTSPPESFSFREPYKNETGQGLKLQNGKEGKEVNEASSYFGTNASHATPNTSLGMVQATPSKVQPSPTVHTKEALGFIMNMFQIPTHPEVSGEEDNFPCLDENEEAFEACFKKNTESSGVLGIKSVNPATTPAFSIFEDGNKENNGPPESKNKPGGTRSFGERPASRLALKPNEEAQVAETLDDCTVWGVRCNKTLAPSPNSTRDFARAAQFASTPFNGFPVYPRPTLENKENMIANRAADTHLNSSEEKPLLSSENKKLSPIQEHSPDLQDLPEEMLSNTSLILKPQGPCGGLLTEEVELGLAACKVTEITLAMEDEPEEASAEQMGLPEQSPPAESVKSPDFIVENPWDDQLIHRFLSNLSKPVNSYPNTFEWASNVPAIKLKTQVHVGTAPFYIDCLLGEGAFAHVYQATVLNMDDPKNNQKVILKVQKPANPWEFYIGTQLLERLHPNVRHLFIRFYSAHLFHNGSVLVGELYSYGTLLNAINLYKNTPEKTMPQALVMYFALKIMFMIERLHDCEIIHGDIKPDNFILGERFLEDDDWTVDSPPHGLTVIDLGQSIDMTLFPKGTAFTGRCETSGFQCVEMLSRKPWNYQTDYFGVAATVYCMLFGTYMKVKNEQGVWKAEGIFKRLPHSEMWNDFFHTLLNIPDCHHLPSLGALREKLKVILQQSYGNKIKSLRKRLVVLLLENKRSRK</sequence>
<feature type="region of interest" description="Disordered" evidence="26">
    <location>
        <begin position="561"/>
        <end position="591"/>
    </location>
</feature>
<dbReference type="HOGENOM" id="CLU_296458_0_0_1"/>
<gene>
    <name evidence="29" type="primary">BUB1</name>
</gene>
<comment type="subcellular location">
    <subcellularLocation>
        <location evidence="2">Chromosome</location>
        <location evidence="2">Centromere</location>
        <location evidence="2">Kinetochore</location>
    </subcellularLocation>
    <subcellularLocation>
        <location evidence="1">Nucleus</location>
    </subcellularLocation>
</comment>
<evidence type="ECO:0000256" key="16">
    <source>
        <dbReference type="ARBA" id="ARBA00022843"/>
    </source>
</evidence>
<keyword evidence="6" id="KW-0597">Phosphoprotein</keyword>
<evidence type="ECO:0000256" key="4">
    <source>
        <dbReference type="ARBA" id="ARBA00022454"/>
    </source>
</evidence>
<keyword evidence="8" id="KW-0808">Transferase</keyword>
<dbReference type="AlphaFoldDB" id="F7FTL8"/>
<dbReference type="GO" id="GO:0005634">
    <property type="term" value="C:nucleus"/>
    <property type="evidence" value="ECO:0000318"/>
    <property type="project" value="GO_Central"/>
</dbReference>
<dbReference type="GO" id="GO:0004672">
    <property type="term" value="F:protein kinase activity"/>
    <property type="evidence" value="ECO:0000318"/>
    <property type="project" value="GO_Central"/>
</dbReference>
<evidence type="ECO:0000256" key="24">
    <source>
        <dbReference type="ARBA" id="ARBA00079871"/>
    </source>
</evidence>
<evidence type="ECO:0000256" key="22">
    <source>
        <dbReference type="ARBA" id="ARBA00062095"/>
    </source>
</evidence>
<keyword evidence="11" id="KW-0498">Mitosis</keyword>
<feature type="compositionally biased region" description="Low complexity" evidence="26">
    <location>
        <begin position="425"/>
        <end position="438"/>
    </location>
</feature>
<evidence type="ECO:0000259" key="28">
    <source>
        <dbReference type="PROSITE" id="PS51489"/>
    </source>
</evidence>
<dbReference type="SMART" id="SM00777">
    <property type="entry name" value="Mad3_BUB1_I"/>
    <property type="match status" value="1"/>
</dbReference>
<evidence type="ECO:0000256" key="7">
    <source>
        <dbReference type="ARBA" id="ARBA00022618"/>
    </source>
</evidence>
<evidence type="ECO:0000256" key="15">
    <source>
        <dbReference type="ARBA" id="ARBA00022840"/>
    </source>
</evidence>
<name>F7FTL8_ORNAN</name>
<dbReference type="Proteomes" id="UP000002279">
    <property type="component" value="Chromosome 1"/>
</dbReference>
<keyword evidence="7" id="KW-0132">Cell division</keyword>
<dbReference type="FunFam" id="1.10.510.10:FF:000390">
    <property type="entry name" value="Mitotic checkpoint serine/threonine-protein kinase BUB1"/>
    <property type="match status" value="1"/>
</dbReference>
<dbReference type="GO" id="GO:0007094">
    <property type="term" value="P:mitotic spindle assembly checkpoint signaling"/>
    <property type="evidence" value="ECO:0000318"/>
    <property type="project" value="GO_Central"/>
</dbReference>
<dbReference type="GO" id="GO:0000940">
    <property type="term" value="C:outer kinetochore"/>
    <property type="evidence" value="ECO:0007669"/>
    <property type="project" value="Ensembl"/>
</dbReference>
<dbReference type="PROSITE" id="PS51489">
    <property type="entry name" value="BUB1_N"/>
    <property type="match status" value="1"/>
</dbReference>
<reference evidence="29 30" key="1">
    <citation type="journal article" date="2008" name="Nature">
        <title>Genome analysis of the platypus reveals unique signatures of evolution.</title>
        <authorList>
            <person name="Warren W.C."/>
            <person name="Hillier L.W."/>
            <person name="Marshall Graves J.A."/>
            <person name="Birney E."/>
            <person name="Ponting C.P."/>
            <person name="Grutzner F."/>
            <person name="Belov K."/>
            <person name="Miller W."/>
            <person name="Clarke L."/>
            <person name="Chinwalla A.T."/>
            <person name="Yang S.P."/>
            <person name="Heger A."/>
            <person name="Locke D.P."/>
            <person name="Miethke P."/>
            <person name="Waters P.D."/>
            <person name="Veyrunes F."/>
            <person name="Fulton L."/>
            <person name="Fulton B."/>
            <person name="Graves T."/>
            <person name="Wallis J."/>
            <person name="Puente X.S."/>
            <person name="Lopez-Otin C."/>
            <person name="Ordonez G.R."/>
            <person name="Eichler E.E."/>
            <person name="Chen L."/>
            <person name="Cheng Z."/>
            <person name="Deakin J.E."/>
            <person name="Alsop A."/>
            <person name="Thompson K."/>
            <person name="Kirby P."/>
            <person name="Papenfuss A.T."/>
            <person name="Wakefield M.J."/>
            <person name="Olender T."/>
            <person name="Lancet D."/>
            <person name="Huttley G.A."/>
            <person name="Smit A.F."/>
            <person name="Pask A."/>
            <person name="Temple-Smith P."/>
            <person name="Batzer M.A."/>
            <person name="Walker J.A."/>
            <person name="Konkel M.K."/>
            <person name="Harris R.S."/>
            <person name="Whittington C.M."/>
            <person name="Wong E.S."/>
            <person name="Gemmell N.J."/>
            <person name="Buschiazzo E."/>
            <person name="Vargas Jentzsch I.M."/>
            <person name="Merkel A."/>
            <person name="Schmitz J."/>
            <person name="Zemann A."/>
            <person name="Churakov G."/>
            <person name="Kriegs J.O."/>
            <person name="Brosius J."/>
            <person name="Murchison E.P."/>
            <person name="Sachidanandam R."/>
            <person name="Smith C."/>
            <person name="Hannon G.J."/>
            <person name="Tsend-Ayush E."/>
            <person name="McMillan D."/>
            <person name="Attenborough R."/>
            <person name="Rens W."/>
            <person name="Ferguson-Smith M."/>
            <person name="Lefevre C.M."/>
            <person name="Sharp J.A."/>
            <person name="Nicholas K.R."/>
            <person name="Ray D.A."/>
            <person name="Kube M."/>
            <person name="Reinhardt R."/>
            <person name="Pringle T.H."/>
            <person name="Taylor J."/>
            <person name="Jones R.C."/>
            <person name="Nixon B."/>
            <person name="Dacheux J.L."/>
            <person name="Niwa H."/>
            <person name="Sekita Y."/>
            <person name="Huang X."/>
            <person name="Stark A."/>
            <person name="Kheradpour P."/>
            <person name="Kellis M."/>
            <person name="Flicek P."/>
            <person name="Chen Y."/>
            <person name="Webber C."/>
            <person name="Hardison R."/>
            <person name="Nelson J."/>
            <person name="Hallsworth-Pepin K."/>
            <person name="Delehaunty K."/>
            <person name="Markovic C."/>
            <person name="Minx P."/>
            <person name="Feng Y."/>
            <person name="Kremitzki C."/>
            <person name="Mitreva M."/>
            <person name="Glasscock J."/>
            <person name="Wylie T."/>
            <person name="Wohldmann P."/>
            <person name="Thiru P."/>
            <person name="Nhan M.N."/>
            <person name="Pohl C.S."/>
            <person name="Smith S.M."/>
            <person name="Hou S."/>
            <person name="Nefedov M."/>
            <person name="de Jong P.J."/>
            <person name="Renfree M.B."/>
            <person name="Mardis E.R."/>
            <person name="Wilson R.K."/>
        </authorList>
    </citation>
    <scope>NUCLEOTIDE SEQUENCE [LARGE SCALE GENOMIC DNA]</scope>
    <source>
        <strain evidence="29 30">Glennie</strain>
    </source>
</reference>
<dbReference type="PANTHER" id="PTHR14030">
    <property type="entry name" value="MITOTIC CHECKPOINT SERINE/THREONINE-PROTEIN KINASE BUB1"/>
    <property type="match status" value="1"/>
</dbReference>
<feature type="region of interest" description="Disordered" evidence="26">
    <location>
        <begin position="745"/>
        <end position="766"/>
    </location>
</feature>
<protein>
    <recommendedName>
        <fullName evidence="23">Mitotic checkpoint serine/threonine-protein kinase BUB1</fullName>
        <ecNumber evidence="3">2.7.11.1</ecNumber>
    </recommendedName>
    <alternativeName>
        <fullName evidence="24">BUB1A</fullName>
    </alternativeName>
</protein>
<dbReference type="FunCoup" id="F7FTL8">
    <property type="interactions" value="1912"/>
</dbReference>
<evidence type="ECO:0000256" key="19">
    <source>
        <dbReference type="ARBA" id="ARBA00023328"/>
    </source>
</evidence>
<dbReference type="PROSITE" id="PS00107">
    <property type="entry name" value="PROTEIN_KINASE_ATP"/>
    <property type="match status" value="1"/>
</dbReference>
<dbReference type="EC" id="2.7.11.1" evidence="3"/>
<reference evidence="29" key="3">
    <citation type="submission" date="2025-09" db="UniProtKB">
        <authorList>
            <consortium name="Ensembl"/>
        </authorList>
    </citation>
    <scope>IDENTIFICATION</scope>
    <source>
        <strain evidence="29">Glennie</strain>
    </source>
</reference>
<dbReference type="eggNOG" id="KOG1166">
    <property type="taxonomic scope" value="Eukaryota"/>
</dbReference>
<evidence type="ECO:0000256" key="21">
    <source>
        <dbReference type="ARBA" id="ARBA00048679"/>
    </source>
</evidence>
<dbReference type="GO" id="GO:0005829">
    <property type="term" value="C:cytosol"/>
    <property type="evidence" value="ECO:0007669"/>
    <property type="project" value="Ensembl"/>
</dbReference>
<accession>F7FTL8</accession>
<keyword evidence="17" id="KW-0539">Nucleus</keyword>
<comment type="catalytic activity">
    <reaction evidence="21">
        <text>L-seryl-[protein] + ATP = O-phospho-L-seryl-[protein] + ADP + H(+)</text>
        <dbReference type="Rhea" id="RHEA:17989"/>
        <dbReference type="Rhea" id="RHEA-COMP:9863"/>
        <dbReference type="Rhea" id="RHEA-COMP:11604"/>
        <dbReference type="ChEBI" id="CHEBI:15378"/>
        <dbReference type="ChEBI" id="CHEBI:29999"/>
        <dbReference type="ChEBI" id="CHEBI:30616"/>
        <dbReference type="ChEBI" id="CHEBI:83421"/>
        <dbReference type="ChEBI" id="CHEBI:456216"/>
        <dbReference type="EC" id="2.7.11.1"/>
    </reaction>
</comment>
<dbReference type="GO" id="GO:0000776">
    <property type="term" value="C:kinetochore"/>
    <property type="evidence" value="ECO:0000318"/>
    <property type="project" value="GO_Central"/>
</dbReference>
<keyword evidence="30" id="KW-1185">Reference proteome</keyword>
<evidence type="ECO:0000313" key="30">
    <source>
        <dbReference type="Proteomes" id="UP000002279"/>
    </source>
</evidence>
<feature type="compositionally biased region" description="Basic and acidic residues" evidence="26">
    <location>
        <begin position="673"/>
        <end position="686"/>
    </location>
</feature>